<dbReference type="GeneID" id="29122987"/>
<sequence>MNAADRVRYHAITGDKEAHVMACDTTESRVIPAHLVETLIPGLEEIHAKLNTLVTYNELRESSEHRKAQNQLLLLDGSVQVFKGQLANAAQEQPYDCDYNDEVEGYRDGDTFIWTCPQCGREQCDILPTAAELREED</sequence>
<dbReference type="EMBL" id="KU647627">
    <property type="protein sequence ID" value="AMM44320.1"/>
    <property type="molecule type" value="Genomic_DNA"/>
</dbReference>
<keyword evidence="2" id="KW-1185">Reference proteome</keyword>
<dbReference type="RefSeq" id="YP_009303342.1">
    <property type="nucleotide sequence ID" value="NC_031254.1"/>
</dbReference>
<reference evidence="1 2" key="1">
    <citation type="submission" date="2016-02" db="EMBL/GenBank/DDBJ databases">
        <authorList>
            <person name="Blasi C.J."/>
            <person name="DeRuff K.C."/>
            <person name="Kobokovich A."/>
            <person name="Pizzorno M.C."/>
            <person name="Stowe E.L."/>
            <person name="Bowman C.A."/>
            <person name="Russell D.A."/>
            <person name="Pope W.H."/>
            <person name="Jacobs-Sera D."/>
            <person name="Hendrix R.W."/>
            <person name="Hatfull G.F."/>
        </authorList>
    </citation>
    <scope>NUCLEOTIDE SEQUENCE [LARGE SCALE GENOMIC DNA]</scope>
</reference>
<dbReference type="Proteomes" id="UP000203585">
    <property type="component" value="Segment"/>
</dbReference>
<gene>
    <name evidence="1" type="primary">59</name>
    <name evidence="1" type="ORF">KITKAT_59</name>
</gene>
<evidence type="ECO:0000313" key="1">
    <source>
        <dbReference type="EMBL" id="AMM44320.1"/>
    </source>
</evidence>
<dbReference type="KEGG" id="vg:29122987"/>
<name>A0A140G6N5_9CAUD</name>
<organism evidence="1 2">
    <name type="scientific">Arthrobacter phage Kitkat</name>
    <dbReference type="NCBI Taxonomy" id="1796996"/>
    <lineage>
        <taxon>Viruses</taxon>
        <taxon>Duplodnaviria</taxon>
        <taxon>Heunggongvirae</taxon>
        <taxon>Uroviricota</taxon>
        <taxon>Caudoviricetes</taxon>
        <taxon>Kelleziovirus</taxon>
        <taxon>Kelleziovirus kitkat</taxon>
    </lineage>
</organism>
<protein>
    <submittedName>
        <fullName evidence="1">Uncharacterized protein</fullName>
    </submittedName>
</protein>
<evidence type="ECO:0000313" key="2">
    <source>
        <dbReference type="Proteomes" id="UP000203585"/>
    </source>
</evidence>
<accession>A0A140G6N5</accession>
<proteinExistence type="predicted"/>